<reference evidence="3" key="1">
    <citation type="submission" date="2015-10" db="EMBL/GenBank/DDBJ databases">
        <authorList>
            <person name="Ju K.-S."/>
            <person name="Doroghazi J.R."/>
            <person name="Metcalf W.W."/>
        </authorList>
    </citation>
    <scope>NUCLEOTIDE SEQUENCE [LARGE SCALE GENOMIC DNA]</scope>
    <source>
        <strain evidence="3">NRRL F-8817</strain>
    </source>
</reference>
<dbReference type="InterPro" id="IPR043917">
    <property type="entry name" value="DUF5753"/>
</dbReference>
<sequence>MPFTAGEHAETGSSLTLFTVPHGALVAYDESSQSGTIIEDQETVARRRENCDLLRAMALSPRDSEAMIRAVMKDWSACQAPRA</sequence>
<evidence type="ECO:0000313" key="2">
    <source>
        <dbReference type="EMBL" id="KUL61618.1"/>
    </source>
</evidence>
<protein>
    <recommendedName>
        <fullName evidence="1">DUF5753 domain-containing protein</fullName>
    </recommendedName>
</protein>
<evidence type="ECO:0000259" key="1">
    <source>
        <dbReference type="Pfam" id="PF19054"/>
    </source>
</evidence>
<dbReference type="Pfam" id="PF19054">
    <property type="entry name" value="DUF5753"/>
    <property type="match status" value="1"/>
</dbReference>
<evidence type="ECO:0000313" key="3">
    <source>
        <dbReference type="Proteomes" id="UP000053413"/>
    </source>
</evidence>
<dbReference type="EMBL" id="LLZJ01000166">
    <property type="protein sequence ID" value="KUL61618.1"/>
    <property type="molecule type" value="Genomic_DNA"/>
</dbReference>
<organism evidence="2 3">
    <name type="scientific">Streptomyces violaceusniger</name>
    <dbReference type="NCBI Taxonomy" id="68280"/>
    <lineage>
        <taxon>Bacteria</taxon>
        <taxon>Bacillati</taxon>
        <taxon>Actinomycetota</taxon>
        <taxon>Actinomycetes</taxon>
        <taxon>Kitasatosporales</taxon>
        <taxon>Streptomycetaceae</taxon>
        <taxon>Streptomyces</taxon>
        <taxon>Streptomyces violaceusniger group</taxon>
    </lineage>
</organism>
<gene>
    <name evidence="2" type="ORF">ADL28_15340</name>
</gene>
<name>A0A0X3WXM6_STRVO</name>
<proteinExistence type="predicted"/>
<comment type="caution">
    <text evidence="2">The sequence shown here is derived from an EMBL/GenBank/DDBJ whole genome shotgun (WGS) entry which is preliminary data.</text>
</comment>
<accession>A0A0X3WXM6</accession>
<dbReference type="Proteomes" id="UP000053413">
    <property type="component" value="Unassembled WGS sequence"/>
</dbReference>
<dbReference type="RefSeq" id="WP_059144300.1">
    <property type="nucleotide sequence ID" value="NZ_LLZJ01000166.1"/>
</dbReference>
<feature type="domain" description="DUF5753" evidence="1">
    <location>
        <begin position="1"/>
        <end position="69"/>
    </location>
</feature>
<dbReference type="AlphaFoldDB" id="A0A0X3WXM6"/>